<dbReference type="InterPro" id="IPR016185">
    <property type="entry name" value="PreATP-grasp_dom_sf"/>
</dbReference>
<evidence type="ECO:0000259" key="10">
    <source>
        <dbReference type="PROSITE" id="PS50968"/>
    </source>
</evidence>
<dbReference type="Pfam" id="PF00364">
    <property type="entry name" value="Biotin_lipoyl"/>
    <property type="match status" value="1"/>
</dbReference>
<sequence length="705" mass="73873">MAVPFRTVLVANRGEIACRIIRTLRRLGIRSVAVFSDADREAPHVALADTAVRIGPAAARRSYLDVDAIVAAARATGAEAVHPGYGFLSENPALARACADAGIVFVGPGVHALEVMGDKIAAKREVGGSGVPTIPGIAEPGLDDAALIEAADRIGFPVLVKPSAGGGGKGMQAVRGRDELPEALRAARRVAAAAFGDDTLFLERLVDAPRHIEVQVLADSRGGVVHLGERECSLQRRHQKVIEEAPSPLLDAATRERIGEAACRVAASVDYVGAGTVEFLVSAQAPGEFFFMEMNTRLQVEHPVTELVTGLDLVEWQLRIAAGEPLGFGQRDVRLTGHAIEARVYAENPERGFLPGDGTVLALREPAGDGIRVDSGLAVGVPVVTDYDPMLAKVIAWAEDRDTAIARLDRALASTSILGAVSNVAWLRDLLADEDVRAGSMDTTLIDRRFSELSPAGAGTEELVAAALVAHHDRMARPPAGVGPLWGAPSGWRLGDARAVSYDVDGSRVEVRGSTVQVDGIPHTASLRLLDGEPAVALLTLDDVTTRFDIARDGDTVWLAAGGRARPLRLRDAAARVADALAALDRAEAAAHPEVHSPMPGTVVAVPVADGATVEAGETVAVVEAMKMEHRLVAPVAGVVRLRVATGDLVRLDQLVASVDAEEDATATAGDTDQNVPPTTADTPEPTPSATASSRTVTTTDRNLP</sequence>
<comment type="cofactor">
    <cofactor evidence="1">
        <name>biotin</name>
        <dbReference type="ChEBI" id="CHEBI:57586"/>
    </cofactor>
</comment>
<dbReference type="InterPro" id="IPR000089">
    <property type="entry name" value="Biotin_lipoyl"/>
</dbReference>
<gene>
    <name evidence="13" type="ORF">AAME72_19490</name>
</gene>
<feature type="domain" description="Biotin carboxylation" evidence="12">
    <location>
        <begin position="4"/>
        <end position="451"/>
    </location>
</feature>
<dbReference type="PROSITE" id="PS50975">
    <property type="entry name" value="ATP_GRASP"/>
    <property type="match status" value="1"/>
</dbReference>
<keyword evidence="6" id="KW-0092">Biotin</keyword>
<dbReference type="SUPFAM" id="SSF56059">
    <property type="entry name" value="Glutathione synthetase ATP-binding domain-like"/>
    <property type="match status" value="1"/>
</dbReference>
<dbReference type="InterPro" id="IPR001882">
    <property type="entry name" value="Biotin_BS"/>
</dbReference>
<comment type="pathway">
    <text evidence="7">Amino-acid degradation; L-leucine degradation.</text>
</comment>
<dbReference type="PANTHER" id="PTHR18866:SF33">
    <property type="entry name" value="METHYLCROTONOYL-COA CARBOXYLASE SUBUNIT ALPHA, MITOCHONDRIAL-RELATED"/>
    <property type="match status" value="1"/>
</dbReference>
<reference evidence="13" key="1">
    <citation type="submission" date="2024-05" db="EMBL/GenBank/DDBJ databases">
        <title>The Natural Products Discovery Center: Release of the First 8490 Sequenced Strains for Exploring Actinobacteria Biosynthetic Diversity.</title>
        <authorList>
            <person name="Kalkreuter E."/>
            <person name="Kautsar S.A."/>
            <person name="Yang D."/>
            <person name="Bader C.D."/>
            <person name="Teijaro C.N."/>
            <person name="Fluegel L."/>
            <person name="Davis C.M."/>
            <person name="Simpson J.R."/>
            <person name="Lauterbach L."/>
            <person name="Steele A.D."/>
            <person name="Gui C."/>
            <person name="Meng S."/>
            <person name="Li G."/>
            <person name="Viehrig K."/>
            <person name="Ye F."/>
            <person name="Su P."/>
            <person name="Kiefer A.F."/>
            <person name="Nichols A."/>
            <person name="Cepeda A.J."/>
            <person name="Yan W."/>
            <person name="Fan B."/>
            <person name="Jiang Y."/>
            <person name="Adhikari A."/>
            <person name="Zheng C.-J."/>
            <person name="Schuster L."/>
            <person name="Cowan T.M."/>
            <person name="Smanski M.J."/>
            <person name="Chevrette M.G."/>
            <person name="de Carvalho L.P.S."/>
            <person name="Shen B."/>
        </authorList>
    </citation>
    <scope>NUCLEOTIDE SEQUENCE</scope>
    <source>
        <strain evidence="13">NPDC080035</strain>
    </source>
</reference>
<evidence type="ECO:0000256" key="2">
    <source>
        <dbReference type="ARBA" id="ARBA00013263"/>
    </source>
</evidence>
<dbReference type="Gene3D" id="3.30.470.20">
    <property type="entry name" value="ATP-grasp fold, B domain"/>
    <property type="match status" value="1"/>
</dbReference>
<dbReference type="InterPro" id="IPR005482">
    <property type="entry name" value="Biotin_COase_C"/>
</dbReference>
<feature type="region of interest" description="Disordered" evidence="9">
    <location>
        <begin position="662"/>
        <end position="705"/>
    </location>
</feature>
<dbReference type="PROSITE" id="PS50968">
    <property type="entry name" value="BIOTINYL_LIPOYL"/>
    <property type="match status" value="1"/>
</dbReference>
<dbReference type="InterPro" id="IPR048429">
    <property type="entry name" value="MCC_alpha_BT"/>
</dbReference>
<dbReference type="PANTHER" id="PTHR18866">
    <property type="entry name" value="CARBOXYLASE:PYRUVATE/ACETYL-COA/PROPIONYL-COA CARBOXYLASE"/>
    <property type="match status" value="1"/>
</dbReference>
<evidence type="ECO:0000259" key="12">
    <source>
        <dbReference type="PROSITE" id="PS50979"/>
    </source>
</evidence>
<keyword evidence="4 8" id="KW-0547">Nucleotide-binding</keyword>
<protein>
    <recommendedName>
        <fullName evidence="2">biotin carboxylase</fullName>
        <ecNumber evidence="2">6.3.4.14</ecNumber>
    </recommendedName>
</protein>
<dbReference type="PROSITE" id="PS00866">
    <property type="entry name" value="CPSASE_1"/>
    <property type="match status" value="1"/>
</dbReference>
<name>A0AAU7GCI7_9MICO</name>
<dbReference type="RefSeq" id="WP_348788176.1">
    <property type="nucleotide sequence ID" value="NZ_CP157390.1"/>
</dbReference>
<evidence type="ECO:0000256" key="5">
    <source>
        <dbReference type="ARBA" id="ARBA00022840"/>
    </source>
</evidence>
<dbReference type="InterPro" id="IPR005481">
    <property type="entry name" value="BC-like_N"/>
</dbReference>
<dbReference type="InterPro" id="IPR011761">
    <property type="entry name" value="ATP-grasp"/>
</dbReference>
<dbReference type="AlphaFoldDB" id="A0AAU7GCI7"/>
<dbReference type="FunFam" id="3.40.50.20:FF:000010">
    <property type="entry name" value="Propionyl-CoA carboxylase subunit alpha"/>
    <property type="match status" value="1"/>
</dbReference>
<dbReference type="InterPro" id="IPR011764">
    <property type="entry name" value="Biotin_carboxylation_dom"/>
</dbReference>
<keyword evidence="5 8" id="KW-0067">ATP-binding</keyword>
<dbReference type="SUPFAM" id="SSF51230">
    <property type="entry name" value="Single hybrid motif"/>
    <property type="match status" value="1"/>
</dbReference>
<dbReference type="InterPro" id="IPR011054">
    <property type="entry name" value="Rudment_hybrid_motif"/>
</dbReference>
<evidence type="ECO:0000313" key="13">
    <source>
        <dbReference type="EMBL" id="XBM48224.1"/>
    </source>
</evidence>
<evidence type="ECO:0000256" key="7">
    <source>
        <dbReference type="ARBA" id="ARBA00046317"/>
    </source>
</evidence>
<evidence type="ECO:0000256" key="3">
    <source>
        <dbReference type="ARBA" id="ARBA00022598"/>
    </source>
</evidence>
<accession>A0AAU7GCI7</accession>
<feature type="domain" description="Lipoyl-binding" evidence="10">
    <location>
        <begin position="586"/>
        <end position="660"/>
    </location>
</feature>
<dbReference type="SMART" id="SM00878">
    <property type="entry name" value="Biotin_carb_C"/>
    <property type="match status" value="1"/>
</dbReference>
<dbReference type="PROSITE" id="PS00188">
    <property type="entry name" value="BIOTIN"/>
    <property type="match status" value="1"/>
</dbReference>
<evidence type="ECO:0000256" key="4">
    <source>
        <dbReference type="ARBA" id="ARBA00022741"/>
    </source>
</evidence>
<keyword evidence="3" id="KW-0436">Ligase</keyword>
<dbReference type="SUPFAM" id="SSF51246">
    <property type="entry name" value="Rudiment single hybrid motif"/>
    <property type="match status" value="1"/>
</dbReference>
<dbReference type="GO" id="GO:0005524">
    <property type="term" value="F:ATP binding"/>
    <property type="evidence" value="ECO:0007669"/>
    <property type="project" value="UniProtKB-UniRule"/>
</dbReference>
<dbReference type="Gene3D" id="2.40.50.100">
    <property type="match status" value="1"/>
</dbReference>
<dbReference type="GO" id="GO:0046872">
    <property type="term" value="F:metal ion binding"/>
    <property type="evidence" value="ECO:0007669"/>
    <property type="project" value="InterPro"/>
</dbReference>
<dbReference type="InterPro" id="IPR005479">
    <property type="entry name" value="CPAse_ATP-bd"/>
</dbReference>
<dbReference type="SUPFAM" id="SSF52440">
    <property type="entry name" value="PreATP-grasp domain"/>
    <property type="match status" value="1"/>
</dbReference>
<dbReference type="FunFam" id="3.30.470.20:FF:000028">
    <property type="entry name" value="Methylcrotonoyl-CoA carboxylase subunit alpha, mitochondrial"/>
    <property type="match status" value="1"/>
</dbReference>
<dbReference type="EMBL" id="CP157390">
    <property type="protein sequence ID" value="XBM48224.1"/>
    <property type="molecule type" value="Genomic_DNA"/>
</dbReference>
<dbReference type="Pfam" id="PF00289">
    <property type="entry name" value="Biotin_carb_N"/>
    <property type="match status" value="1"/>
</dbReference>
<feature type="compositionally biased region" description="Low complexity" evidence="9">
    <location>
        <begin position="666"/>
        <end position="705"/>
    </location>
</feature>
<dbReference type="Pfam" id="PF02785">
    <property type="entry name" value="Biotin_carb_C"/>
    <property type="match status" value="1"/>
</dbReference>
<dbReference type="EC" id="6.3.4.14" evidence="2"/>
<dbReference type="Pfam" id="PF21139">
    <property type="entry name" value="BT_MCC_alpha"/>
    <property type="match status" value="1"/>
</dbReference>
<evidence type="ECO:0000256" key="6">
    <source>
        <dbReference type="ARBA" id="ARBA00023267"/>
    </source>
</evidence>
<evidence type="ECO:0000256" key="8">
    <source>
        <dbReference type="PROSITE-ProRule" id="PRU00409"/>
    </source>
</evidence>
<dbReference type="Pfam" id="PF02786">
    <property type="entry name" value="CPSase_L_D2"/>
    <property type="match status" value="1"/>
</dbReference>
<dbReference type="PROSITE" id="PS50979">
    <property type="entry name" value="BC"/>
    <property type="match status" value="1"/>
</dbReference>
<proteinExistence type="predicted"/>
<dbReference type="GO" id="GO:0004075">
    <property type="term" value="F:biotin carboxylase activity"/>
    <property type="evidence" value="ECO:0007669"/>
    <property type="project" value="UniProtKB-EC"/>
</dbReference>
<dbReference type="InterPro" id="IPR050856">
    <property type="entry name" value="Biotin_carboxylase_complex"/>
</dbReference>
<feature type="domain" description="ATP-grasp" evidence="11">
    <location>
        <begin position="123"/>
        <end position="322"/>
    </location>
</feature>
<dbReference type="CDD" id="cd06850">
    <property type="entry name" value="biotinyl_domain"/>
    <property type="match status" value="1"/>
</dbReference>
<evidence type="ECO:0000256" key="1">
    <source>
        <dbReference type="ARBA" id="ARBA00001953"/>
    </source>
</evidence>
<evidence type="ECO:0000259" key="11">
    <source>
        <dbReference type="PROSITE" id="PS50975"/>
    </source>
</evidence>
<evidence type="ECO:0000256" key="9">
    <source>
        <dbReference type="SAM" id="MobiDB-lite"/>
    </source>
</evidence>
<organism evidence="13">
    <name type="scientific">Leifsonia sp. NPDC080035</name>
    <dbReference type="NCBI Taxonomy" id="3143936"/>
    <lineage>
        <taxon>Bacteria</taxon>
        <taxon>Bacillati</taxon>
        <taxon>Actinomycetota</taxon>
        <taxon>Actinomycetes</taxon>
        <taxon>Micrococcales</taxon>
        <taxon>Microbacteriaceae</taxon>
        <taxon>Leifsonia</taxon>
    </lineage>
</organism>
<dbReference type="InterPro" id="IPR011053">
    <property type="entry name" value="Single_hybrid_motif"/>
</dbReference>
<dbReference type="PROSITE" id="PS00867">
    <property type="entry name" value="CPSASE_2"/>
    <property type="match status" value="1"/>
</dbReference>